<feature type="region of interest" description="Disordered" evidence="1">
    <location>
        <begin position="77"/>
        <end position="155"/>
    </location>
</feature>
<comment type="caution">
    <text evidence="2">The sequence shown here is derived from an EMBL/GenBank/DDBJ whole genome shotgun (WGS) entry which is preliminary data.</text>
</comment>
<feature type="compositionally biased region" description="Polar residues" evidence="1">
    <location>
        <begin position="77"/>
        <end position="110"/>
    </location>
</feature>
<dbReference type="EMBL" id="WKFB01000494">
    <property type="protein sequence ID" value="KAF6721316.1"/>
    <property type="molecule type" value="Genomic_DNA"/>
</dbReference>
<feature type="region of interest" description="Disordered" evidence="1">
    <location>
        <begin position="179"/>
        <end position="207"/>
    </location>
</feature>
<evidence type="ECO:0000256" key="1">
    <source>
        <dbReference type="SAM" id="MobiDB-lite"/>
    </source>
</evidence>
<feature type="compositionally biased region" description="Basic and acidic residues" evidence="1">
    <location>
        <begin position="134"/>
        <end position="145"/>
    </location>
</feature>
<dbReference type="Proteomes" id="UP000646548">
    <property type="component" value="Unassembled WGS sequence"/>
</dbReference>
<accession>A0A834C7J2</accession>
<sequence length="207" mass="23285">MLKFDCLTSLRHLFLFGLAQDLRLHARQRGKMLACLQHHQHPSAGRVGPAVLMRRGRVKGKICRCRTYCNRSLFESSCRSAGSPAWSSDSPGKYSSETKPSTSKSGSNETIDPCLRVKQGGYRKGVPMSSGFEQNEKREEEESGRKERRRRMPGLHRGCSVRAVLPRMDAVVSLRPKVHGVPRNAAPQMPLSPQQDQDDWLESRDAK</sequence>
<gene>
    <name evidence="2" type="ORF">FQA47_010408</name>
</gene>
<organism evidence="2 3">
    <name type="scientific">Oryzias melastigma</name>
    <name type="common">Marine medaka</name>
    <dbReference type="NCBI Taxonomy" id="30732"/>
    <lineage>
        <taxon>Eukaryota</taxon>
        <taxon>Metazoa</taxon>
        <taxon>Chordata</taxon>
        <taxon>Craniata</taxon>
        <taxon>Vertebrata</taxon>
        <taxon>Euteleostomi</taxon>
        <taxon>Actinopterygii</taxon>
        <taxon>Neopterygii</taxon>
        <taxon>Teleostei</taxon>
        <taxon>Neoteleostei</taxon>
        <taxon>Acanthomorphata</taxon>
        <taxon>Ovalentaria</taxon>
        <taxon>Atherinomorphae</taxon>
        <taxon>Beloniformes</taxon>
        <taxon>Adrianichthyidae</taxon>
        <taxon>Oryziinae</taxon>
        <taxon>Oryzias</taxon>
    </lineage>
</organism>
<protein>
    <submittedName>
        <fullName evidence="2">Uncharacterized protein</fullName>
    </submittedName>
</protein>
<evidence type="ECO:0000313" key="2">
    <source>
        <dbReference type="EMBL" id="KAF6721316.1"/>
    </source>
</evidence>
<reference evidence="2" key="1">
    <citation type="journal article" name="BMC Genomics">
        <title>Long-read sequencing and de novo genome assembly of marine medaka (Oryzias melastigma).</title>
        <authorList>
            <person name="Liang P."/>
            <person name="Saqib H.S.A."/>
            <person name="Ni X."/>
            <person name="Shen Y."/>
        </authorList>
    </citation>
    <scope>NUCLEOTIDE SEQUENCE</scope>
    <source>
        <strain evidence="2">Bigg-433</strain>
    </source>
</reference>
<evidence type="ECO:0000313" key="3">
    <source>
        <dbReference type="Proteomes" id="UP000646548"/>
    </source>
</evidence>
<dbReference type="AlphaFoldDB" id="A0A834C7J2"/>
<name>A0A834C7J2_ORYME</name>
<proteinExistence type="predicted"/>